<accession>A0A6I3QQF3</accession>
<organism evidence="1 2">
    <name type="scientific">Ruthenibacterium lactatiformans</name>
    <dbReference type="NCBI Taxonomy" id="1550024"/>
    <lineage>
        <taxon>Bacteria</taxon>
        <taxon>Bacillati</taxon>
        <taxon>Bacillota</taxon>
        <taxon>Clostridia</taxon>
        <taxon>Eubacteriales</taxon>
        <taxon>Oscillospiraceae</taxon>
        <taxon>Ruthenibacterium</taxon>
    </lineage>
</organism>
<protein>
    <submittedName>
        <fullName evidence="1">Uncharacterized protein</fullName>
    </submittedName>
</protein>
<gene>
    <name evidence="1" type="ORF">GMD52_15235</name>
</gene>
<comment type="caution">
    <text evidence="1">The sequence shown here is derived from an EMBL/GenBank/DDBJ whole genome shotgun (WGS) entry which is preliminary data.</text>
</comment>
<dbReference type="RefSeq" id="WP_009323402.1">
    <property type="nucleotide sequence ID" value="NZ_CAUFPO010000028.1"/>
</dbReference>
<proteinExistence type="predicted"/>
<sequence length="83" mass="9604">MKKHIGIFAENLSRTVDRHMLVSLWASIRDADKIGRSFLQARTAMRYRFIISNPAIISVADIDAHIEKTVHTRMWSSHGWNRA</sequence>
<dbReference type="Proteomes" id="UP000449193">
    <property type="component" value="Unassembled WGS sequence"/>
</dbReference>
<dbReference type="AlphaFoldDB" id="A0A6I3QQF3"/>
<evidence type="ECO:0000313" key="2">
    <source>
        <dbReference type="Proteomes" id="UP000449193"/>
    </source>
</evidence>
<name>A0A6I3QQF3_9FIRM</name>
<reference evidence="1 2" key="1">
    <citation type="journal article" date="2019" name="Nat. Med.">
        <title>A library of human gut bacterial isolates paired with longitudinal multiomics data enables mechanistic microbiome research.</title>
        <authorList>
            <person name="Poyet M."/>
            <person name="Groussin M."/>
            <person name="Gibbons S.M."/>
            <person name="Avila-Pacheco J."/>
            <person name="Jiang X."/>
            <person name="Kearney S.M."/>
            <person name="Perrotta A.R."/>
            <person name="Berdy B."/>
            <person name="Zhao S."/>
            <person name="Lieberman T.D."/>
            <person name="Swanson P.K."/>
            <person name="Smith M."/>
            <person name="Roesemann S."/>
            <person name="Alexander J.E."/>
            <person name="Rich S.A."/>
            <person name="Livny J."/>
            <person name="Vlamakis H."/>
            <person name="Clish C."/>
            <person name="Bullock K."/>
            <person name="Deik A."/>
            <person name="Scott J."/>
            <person name="Pierce K.A."/>
            <person name="Xavier R.J."/>
            <person name="Alm E.J."/>
        </authorList>
    </citation>
    <scope>NUCLEOTIDE SEQUENCE [LARGE SCALE GENOMIC DNA]</scope>
    <source>
        <strain evidence="1 2">BIOML-A7</strain>
    </source>
</reference>
<dbReference type="EMBL" id="WMZR01000025">
    <property type="protein sequence ID" value="MTS52878.1"/>
    <property type="molecule type" value="Genomic_DNA"/>
</dbReference>
<evidence type="ECO:0000313" key="1">
    <source>
        <dbReference type="EMBL" id="MTS52878.1"/>
    </source>
</evidence>